<keyword evidence="2" id="KW-1185">Reference proteome</keyword>
<organism evidence="1 2">
    <name type="scientific">Hydrogenovibrio crunogenus</name>
    <dbReference type="NCBI Taxonomy" id="39765"/>
    <lineage>
        <taxon>Bacteria</taxon>
        <taxon>Pseudomonadati</taxon>
        <taxon>Pseudomonadota</taxon>
        <taxon>Gammaproteobacteria</taxon>
        <taxon>Thiotrichales</taxon>
        <taxon>Piscirickettsiaceae</taxon>
        <taxon>Hydrogenovibrio</taxon>
    </lineage>
</organism>
<dbReference type="RefSeq" id="WP_135796218.1">
    <property type="nucleotide sequence ID" value="NZ_CP032096.1"/>
</dbReference>
<dbReference type="OrthoDB" id="9823704at2"/>
<accession>A0A4P7P0Z9</accession>
<evidence type="ECO:0000313" key="1">
    <source>
        <dbReference type="EMBL" id="QBZ83619.1"/>
    </source>
</evidence>
<dbReference type="EMBL" id="CP032096">
    <property type="protein sequence ID" value="QBZ83619.1"/>
    <property type="molecule type" value="Genomic_DNA"/>
</dbReference>
<name>A0A4P7P0Z9_9GAMM</name>
<gene>
    <name evidence="1" type="ORF">GHNINEIG_01679</name>
</gene>
<sequence length="177" mass="20871">MIRIINKIQASRKLRVAQNEIEDFIDLVGDLSMNDINDMRFWSAKIRKTLSLKSECIEKLYKHPLDELNFSMSVKLINTFLRRNSIKQDLEKLYGTRLLLNSVYALHYLSLREKGVEIWEMVDKALHYKAHFYQSKINQGYELTDDFISLMIPPDVLMTQVIDYNELFNMNTIGKSD</sequence>
<evidence type="ECO:0000313" key="2">
    <source>
        <dbReference type="Proteomes" id="UP000296201"/>
    </source>
</evidence>
<proteinExistence type="predicted"/>
<dbReference type="AlphaFoldDB" id="A0A4P7P0Z9"/>
<dbReference type="Proteomes" id="UP000296201">
    <property type="component" value="Chromosome"/>
</dbReference>
<protein>
    <submittedName>
        <fullName evidence="1">Uncharacterized protein</fullName>
    </submittedName>
</protein>
<reference evidence="1 2" key="1">
    <citation type="submission" date="2018-08" db="EMBL/GenBank/DDBJ databases">
        <title>Horizontal acquisition of hydrogen conversion ability and other habitat adaptations in Hydrogenovibrio crunogenus strains.</title>
        <authorList>
            <person name="Gonnella G."/>
            <person name="Adam N."/>
            <person name="Perner M."/>
        </authorList>
    </citation>
    <scope>NUCLEOTIDE SEQUENCE [LARGE SCALE GENOMIC DNA]</scope>
    <source>
        <strain evidence="1 2">SP-41</strain>
    </source>
</reference>